<gene>
    <name evidence="2" type="ORF">EPI10_014899</name>
</gene>
<organism evidence="2 3">
    <name type="scientific">Gossypium australe</name>
    <dbReference type="NCBI Taxonomy" id="47621"/>
    <lineage>
        <taxon>Eukaryota</taxon>
        <taxon>Viridiplantae</taxon>
        <taxon>Streptophyta</taxon>
        <taxon>Embryophyta</taxon>
        <taxon>Tracheophyta</taxon>
        <taxon>Spermatophyta</taxon>
        <taxon>Magnoliopsida</taxon>
        <taxon>eudicotyledons</taxon>
        <taxon>Gunneridae</taxon>
        <taxon>Pentapetalae</taxon>
        <taxon>rosids</taxon>
        <taxon>malvids</taxon>
        <taxon>Malvales</taxon>
        <taxon>Malvaceae</taxon>
        <taxon>Malvoideae</taxon>
        <taxon>Gossypium</taxon>
    </lineage>
</organism>
<evidence type="ECO:0000313" key="3">
    <source>
        <dbReference type="Proteomes" id="UP000325315"/>
    </source>
</evidence>
<feature type="domain" description="Reverse transcriptase Ty1/copia-type" evidence="1">
    <location>
        <begin position="2"/>
        <end position="66"/>
    </location>
</feature>
<dbReference type="OrthoDB" id="1749346at2759"/>
<dbReference type="AlphaFoldDB" id="A0A5B6VJ60"/>
<name>A0A5B6VJ60_9ROSI</name>
<dbReference type="InterPro" id="IPR013103">
    <property type="entry name" value="RVT_2"/>
</dbReference>
<dbReference type="Proteomes" id="UP000325315">
    <property type="component" value="Unassembled WGS sequence"/>
</dbReference>
<comment type="caution">
    <text evidence="2">The sequence shown here is derived from an EMBL/GenBank/DDBJ whole genome shotgun (WGS) entry which is preliminary data.</text>
</comment>
<evidence type="ECO:0000313" key="2">
    <source>
        <dbReference type="EMBL" id="KAA3469067.1"/>
    </source>
</evidence>
<dbReference type="EMBL" id="SMMG02000006">
    <property type="protein sequence ID" value="KAA3469067.1"/>
    <property type="molecule type" value="Genomic_DNA"/>
</dbReference>
<keyword evidence="3" id="KW-1185">Reference proteome</keyword>
<dbReference type="Pfam" id="PF07727">
    <property type="entry name" value="RVT_2"/>
    <property type="match status" value="1"/>
</dbReference>
<reference evidence="3" key="1">
    <citation type="journal article" date="2019" name="Plant Biotechnol. J.">
        <title>Genome sequencing of the Australian wild diploid species Gossypium australe highlights disease resistance and delayed gland morphogenesis.</title>
        <authorList>
            <person name="Cai Y."/>
            <person name="Cai X."/>
            <person name="Wang Q."/>
            <person name="Wang P."/>
            <person name="Zhang Y."/>
            <person name="Cai C."/>
            <person name="Xu Y."/>
            <person name="Wang K."/>
            <person name="Zhou Z."/>
            <person name="Wang C."/>
            <person name="Geng S."/>
            <person name="Li B."/>
            <person name="Dong Q."/>
            <person name="Hou Y."/>
            <person name="Wang H."/>
            <person name="Ai P."/>
            <person name="Liu Z."/>
            <person name="Yi F."/>
            <person name="Sun M."/>
            <person name="An G."/>
            <person name="Cheng J."/>
            <person name="Zhang Y."/>
            <person name="Shi Q."/>
            <person name="Xie Y."/>
            <person name="Shi X."/>
            <person name="Chang Y."/>
            <person name="Huang F."/>
            <person name="Chen Y."/>
            <person name="Hong S."/>
            <person name="Mi L."/>
            <person name="Sun Q."/>
            <person name="Zhang L."/>
            <person name="Zhou B."/>
            <person name="Peng R."/>
            <person name="Zhang X."/>
            <person name="Liu F."/>
        </authorList>
    </citation>
    <scope>NUCLEOTIDE SEQUENCE [LARGE SCALE GENOMIC DNA]</scope>
    <source>
        <strain evidence="3">cv. PA1801</strain>
    </source>
</reference>
<sequence length="66" mass="7508">MTWEVVGKPLYRKVIREKWNVDGSLNKHKARLVVKVYAHIFGVGYSNTFALLARLVRINLLLGIAA</sequence>
<evidence type="ECO:0000259" key="1">
    <source>
        <dbReference type="Pfam" id="PF07727"/>
    </source>
</evidence>
<accession>A0A5B6VJ60</accession>
<proteinExistence type="predicted"/>
<protein>
    <submittedName>
        <fullName evidence="2">Retrovirus-related Pol polyprotein from transposon TNT 1-94</fullName>
    </submittedName>
</protein>